<evidence type="ECO:0000313" key="8">
    <source>
        <dbReference type="Proteomes" id="UP000445000"/>
    </source>
</evidence>
<keyword evidence="4 5" id="KW-0472">Membrane</keyword>
<protein>
    <recommendedName>
        <fullName evidence="6">Fatty acid hydroxylase domain-containing protein</fullName>
    </recommendedName>
</protein>
<feature type="domain" description="Fatty acid hydroxylase" evidence="6">
    <location>
        <begin position="79"/>
        <end position="209"/>
    </location>
</feature>
<reference evidence="8" key="1">
    <citation type="submission" date="2020-01" db="EMBL/GenBank/DDBJ databases">
        <title>'Steroidobacter agaridevorans' sp. nov., agar-degrading bacteria isolated from rhizosphere soils.</title>
        <authorList>
            <person name="Ikenaga M."/>
            <person name="Kataoka M."/>
            <person name="Murouchi A."/>
            <person name="Katsuragi S."/>
            <person name="Sakai M."/>
        </authorList>
    </citation>
    <scope>NUCLEOTIDE SEQUENCE [LARGE SCALE GENOMIC DNA]</scope>
    <source>
        <strain evidence="8">YU21-B</strain>
    </source>
</reference>
<dbReference type="GO" id="GO:0008610">
    <property type="term" value="P:lipid biosynthetic process"/>
    <property type="evidence" value="ECO:0007669"/>
    <property type="project" value="InterPro"/>
</dbReference>
<feature type="transmembrane region" description="Helical" evidence="5">
    <location>
        <begin position="76"/>
        <end position="95"/>
    </location>
</feature>
<dbReference type="Proteomes" id="UP000445000">
    <property type="component" value="Unassembled WGS sequence"/>
</dbReference>
<comment type="subcellular location">
    <subcellularLocation>
        <location evidence="1">Membrane</location>
    </subcellularLocation>
</comment>
<keyword evidence="3 5" id="KW-1133">Transmembrane helix</keyword>
<evidence type="ECO:0000256" key="1">
    <source>
        <dbReference type="ARBA" id="ARBA00004370"/>
    </source>
</evidence>
<evidence type="ECO:0000256" key="3">
    <source>
        <dbReference type="ARBA" id="ARBA00022989"/>
    </source>
</evidence>
<dbReference type="GO" id="GO:0016491">
    <property type="term" value="F:oxidoreductase activity"/>
    <property type="evidence" value="ECO:0007669"/>
    <property type="project" value="InterPro"/>
</dbReference>
<dbReference type="EMBL" id="BLJN01000001">
    <property type="protein sequence ID" value="GFE79090.1"/>
    <property type="molecule type" value="Genomic_DNA"/>
</dbReference>
<dbReference type="Pfam" id="PF04116">
    <property type="entry name" value="FA_hydroxylase"/>
    <property type="match status" value="1"/>
</dbReference>
<comment type="caution">
    <text evidence="7">The sequence shown here is derived from an EMBL/GenBank/DDBJ whole genome shotgun (WGS) entry which is preliminary data.</text>
</comment>
<dbReference type="PANTHER" id="PTHR11863">
    <property type="entry name" value="STEROL DESATURASE"/>
    <property type="match status" value="1"/>
</dbReference>
<evidence type="ECO:0000256" key="4">
    <source>
        <dbReference type="ARBA" id="ARBA00023136"/>
    </source>
</evidence>
<dbReference type="InterPro" id="IPR050307">
    <property type="entry name" value="Sterol_Desaturase_Related"/>
</dbReference>
<evidence type="ECO:0000256" key="2">
    <source>
        <dbReference type="ARBA" id="ARBA00022692"/>
    </source>
</evidence>
<gene>
    <name evidence="7" type="ORF">GCM10011487_10900</name>
</gene>
<keyword evidence="8" id="KW-1185">Reference proteome</keyword>
<keyword evidence="2 5" id="KW-0812">Transmembrane</keyword>
<dbReference type="InterPro" id="IPR006694">
    <property type="entry name" value="Fatty_acid_hydroxylase"/>
</dbReference>
<evidence type="ECO:0000256" key="5">
    <source>
        <dbReference type="SAM" id="Phobius"/>
    </source>
</evidence>
<evidence type="ECO:0000259" key="6">
    <source>
        <dbReference type="Pfam" id="PF04116"/>
    </source>
</evidence>
<dbReference type="AlphaFoldDB" id="A0A829Y788"/>
<sequence length="243" mass="27526">MEILVYPVVALLFVAVFTREVIAPASKNHCDRRWLILASLIGAVTIVTTIGVGYIFSAHIESVAIFQFTRTMPDVLVGLLSFLLTSFIFYWWHRITHKSDALWRIFHQLHHSARRLESLTAFFAHPLDTAAAVIIGAFSSYLVFGASPVAAGIALLMTGAFDLFVHADISTPRWVGYIVQRPEMHTVHHAHNHHAQNYGLPIWDMVFGTWCNPDSRALRLGFDDDKSDRVYDMLMLRDVHRSP</sequence>
<name>A0A829Y788_9GAMM</name>
<dbReference type="GO" id="GO:0005506">
    <property type="term" value="F:iron ion binding"/>
    <property type="evidence" value="ECO:0007669"/>
    <property type="project" value="InterPro"/>
</dbReference>
<evidence type="ECO:0000313" key="7">
    <source>
        <dbReference type="EMBL" id="GFE79090.1"/>
    </source>
</evidence>
<organism evidence="7 8">
    <name type="scientific">Steroidobacter agaridevorans</name>
    <dbReference type="NCBI Taxonomy" id="2695856"/>
    <lineage>
        <taxon>Bacteria</taxon>
        <taxon>Pseudomonadati</taxon>
        <taxon>Pseudomonadota</taxon>
        <taxon>Gammaproteobacteria</taxon>
        <taxon>Steroidobacterales</taxon>
        <taxon>Steroidobacteraceae</taxon>
        <taxon>Steroidobacter</taxon>
    </lineage>
</organism>
<dbReference type="GO" id="GO:0016020">
    <property type="term" value="C:membrane"/>
    <property type="evidence" value="ECO:0007669"/>
    <property type="project" value="UniProtKB-SubCell"/>
</dbReference>
<feature type="transmembrane region" description="Helical" evidence="5">
    <location>
        <begin position="34"/>
        <end position="56"/>
    </location>
</feature>
<dbReference type="RefSeq" id="WP_161810903.1">
    <property type="nucleotide sequence ID" value="NZ_BLJN01000001.1"/>
</dbReference>
<feature type="transmembrane region" description="Helical" evidence="5">
    <location>
        <begin position="141"/>
        <end position="165"/>
    </location>
</feature>
<accession>A0A829Y788</accession>
<feature type="transmembrane region" description="Helical" evidence="5">
    <location>
        <begin position="6"/>
        <end position="22"/>
    </location>
</feature>
<proteinExistence type="predicted"/>